<dbReference type="InterPro" id="IPR016169">
    <property type="entry name" value="FAD-bd_PCMH_sub2"/>
</dbReference>
<evidence type="ECO:0000256" key="3">
    <source>
        <dbReference type="ARBA" id="ARBA00022827"/>
    </source>
</evidence>
<dbReference type="GO" id="GO:0004458">
    <property type="term" value="F:D-lactate dehydrogenase (cytochrome) activity"/>
    <property type="evidence" value="ECO:0007669"/>
    <property type="project" value="TreeGrafter"/>
</dbReference>
<dbReference type="PANTHER" id="PTHR11748:SF111">
    <property type="entry name" value="D-LACTATE DEHYDROGENASE, MITOCHONDRIAL-RELATED"/>
    <property type="match status" value="1"/>
</dbReference>
<dbReference type="SUPFAM" id="SSF55103">
    <property type="entry name" value="FAD-linked oxidases, C-terminal domain"/>
    <property type="match status" value="1"/>
</dbReference>
<dbReference type="Gene3D" id="3.30.43.10">
    <property type="entry name" value="Uridine Diphospho-n-acetylenolpyruvylglucosamine Reductase, domain 2"/>
    <property type="match status" value="1"/>
</dbReference>
<accession>A0A379IEN1</accession>
<dbReference type="AlphaFoldDB" id="A0A379IEN1"/>
<gene>
    <name evidence="5" type="primary">pchF_1</name>
    <name evidence="5" type="ORF">NCTC10392_03235</name>
</gene>
<dbReference type="RefSeq" id="WP_115284178.1">
    <property type="nucleotide sequence ID" value="NZ_UGUS01000002.1"/>
</dbReference>
<dbReference type="OrthoDB" id="9811557at2"/>
<evidence type="ECO:0000259" key="4">
    <source>
        <dbReference type="PROSITE" id="PS51387"/>
    </source>
</evidence>
<dbReference type="InterPro" id="IPR016166">
    <property type="entry name" value="FAD-bd_PCMH"/>
</dbReference>
<dbReference type="GO" id="GO:0018695">
    <property type="term" value="F:4-cresol dehydrogenase (hydroxylating) activity"/>
    <property type="evidence" value="ECO:0007669"/>
    <property type="project" value="UniProtKB-EC"/>
</dbReference>
<dbReference type="PANTHER" id="PTHR11748">
    <property type="entry name" value="D-LACTATE DEHYDROGENASE"/>
    <property type="match status" value="1"/>
</dbReference>
<proteinExistence type="inferred from homology"/>
<protein>
    <submittedName>
        <fullName evidence="5">4-cresol dehydrogenase</fullName>
        <ecNumber evidence="5">1.17.9.1</ecNumber>
    </submittedName>
</protein>
<dbReference type="EMBL" id="UGUS01000002">
    <property type="protein sequence ID" value="SUD31307.1"/>
    <property type="molecule type" value="Genomic_DNA"/>
</dbReference>
<dbReference type="Proteomes" id="UP000255125">
    <property type="component" value="Unassembled WGS sequence"/>
</dbReference>
<sequence length="545" mass="59223">MPFEPAHLALAQQQWREVLGDAGVRVDPASLERFQRDTLCSPAYARVVIAPRSPEHVSACMVIARRYGVAVHPISTGHNWGYGTAATTDERCVLMDLSGMDRILAFDEELSVVTLEPGVTQGDLARYLQEHNLPWMTPVTGAGPTCSVLGNALERGFGITPHTDHFQAVLGLEAVLADGTLYRSPMSLGFTAPCFKWGVGPYLDGLFSQSGLGVVTQMSIALVRKPEVIQPFYFWVDEEHGLEAALAGIKRILDLAPGQIGGINLMNRTRLLTMASEAPQVVGMSEAQQRAAADALGLPAWMGVGSIYCQKAQHASLKRMISLELESFASKLLFKTRGQLSAARRLLGHLPGGWSRRWQRTLDKMLQGIDLMEGQPSEVALPLAYTAGAKPLPGAPLDPARDNCGLIWYAPILPLKTQPVADFVRAMERRCHQQQMPCPVTLTSLSSRAIDCTVPLLFDRADAQASDRAHECYRQLFAQGKAQGVLPYRVPVSFMHLLTDSAGPAWQLGARLKAALDPDNLLSPGRYCATNPTPAQPMTASVVSI</sequence>
<dbReference type="Gene3D" id="3.40.462.10">
    <property type="entry name" value="FAD-linked oxidases, C-terminal domain"/>
    <property type="match status" value="1"/>
</dbReference>
<dbReference type="Pfam" id="PF01565">
    <property type="entry name" value="FAD_binding_4"/>
    <property type="match status" value="1"/>
</dbReference>
<name>A0A379IEN1_PSEFL</name>
<dbReference type="SUPFAM" id="SSF56176">
    <property type="entry name" value="FAD-binding/transporter-associated domain-like"/>
    <property type="match status" value="1"/>
</dbReference>
<dbReference type="GO" id="GO:0071949">
    <property type="term" value="F:FAD binding"/>
    <property type="evidence" value="ECO:0007669"/>
    <property type="project" value="InterPro"/>
</dbReference>
<comment type="similarity">
    <text evidence="1">Belongs to the FAD-binding oxidoreductase/transferase type 4 family.</text>
</comment>
<keyword evidence="2" id="KW-0285">Flavoprotein</keyword>
<evidence type="ECO:0000313" key="5">
    <source>
        <dbReference type="EMBL" id="SUD31307.1"/>
    </source>
</evidence>
<keyword evidence="3" id="KW-0274">FAD</keyword>
<dbReference type="InterPro" id="IPR016164">
    <property type="entry name" value="FAD-linked_Oxase-like_C"/>
</dbReference>
<evidence type="ECO:0000256" key="1">
    <source>
        <dbReference type="ARBA" id="ARBA00008000"/>
    </source>
</evidence>
<evidence type="ECO:0000313" key="6">
    <source>
        <dbReference type="Proteomes" id="UP000255125"/>
    </source>
</evidence>
<dbReference type="PROSITE" id="PS51387">
    <property type="entry name" value="FAD_PCMH"/>
    <property type="match status" value="1"/>
</dbReference>
<dbReference type="Gene3D" id="3.30.465.10">
    <property type="match status" value="1"/>
</dbReference>
<dbReference type="InterPro" id="IPR006094">
    <property type="entry name" value="Oxid_FAD_bind_N"/>
</dbReference>
<dbReference type="GO" id="GO:1903457">
    <property type="term" value="P:lactate catabolic process"/>
    <property type="evidence" value="ECO:0007669"/>
    <property type="project" value="TreeGrafter"/>
</dbReference>
<reference evidence="5 6" key="1">
    <citation type="submission" date="2018-06" db="EMBL/GenBank/DDBJ databases">
        <authorList>
            <consortium name="Pathogen Informatics"/>
            <person name="Doyle S."/>
        </authorList>
    </citation>
    <scope>NUCLEOTIDE SEQUENCE [LARGE SCALE GENOMIC DNA]</scope>
    <source>
        <strain evidence="5 6">NCTC10392</strain>
    </source>
</reference>
<organism evidence="5 6">
    <name type="scientific">Pseudomonas fluorescens</name>
    <dbReference type="NCBI Taxonomy" id="294"/>
    <lineage>
        <taxon>Bacteria</taxon>
        <taxon>Pseudomonadati</taxon>
        <taxon>Pseudomonadota</taxon>
        <taxon>Gammaproteobacteria</taxon>
        <taxon>Pseudomonadales</taxon>
        <taxon>Pseudomonadaceae</taxon>
        <taxon>Pseudomonas</taxon>
    </lineage>
</organism>
<dbReference type="InterPro" id="IPR016170">
    <property type="entry name" value="Cytok_DH_C_sf"/>
</dbReference>
<dbReference type="InterPro" id="IPR016167">
    <property type="entry name" value="FAD-bd_PCMH_sub1"/>
</dbReference>
<dbReference type="EC" id="1.17.9.1" evidence="5"/>
<dbReference type="GO" id="GO:0008720">
    <property type="term" value="F:D-lactate dehydrogenase (NAD+) activity"/>
    <property type="evidence" value="ECO:0007669"/>
    <property type="project" value="TreeGrafter"/>
</dbReference>
<feature type="domain" description="FAD-binding PCMH-type" evidence="4">
    <location>
        <begin position="40"/>
        <end position="225"/>
    </location>
</feature>
<evidence type="ECO:0000256" key="2">
    <source>
        <dbReference type="ARBA" id="ARBA00022630"/>
    </source>
</evidence>
<keyword evidence="5" id="KW-0560">Oxidoreductase</keyword>
<dbReference type="InterPro" id="IPR036318">
    <property type="entry name" value="FAD-bd_PCMH-like_sf"/>
</dbReference>